<dbReference type="SUPFAM" id="SSF56801">
    <property type="entry name" value="Acetyl-CoA synthetase-like"/>
    <property type="match status" value="1"/>
</dbReference>
<evidence type="ECO:0000256" key="14">
    <source>
        <dbReference type="ARBA" id="ARBA00032195"/>
    </source>
</evidence>
<accession>A0A5M8PXY6</accession>
<dbReference type="AlphaFoldDB" id="A0A5M8PXY6"/>
<dbReference type="FunFam" id="3.40.50.720:FF:000787">
    <property type="entry name" value="L-2-aminoadipate reductase"/>
    <property type="match status" value="1"/>
</dbReference>
<dbReference type="Gene3D" id="1.10.1200.10">
    <property type="entry name" value="ACP-like"/>
    <property type="match status" value="1"/>
</dbReference>
<dbReference type="NCBIfam" id="TIGR03443">
    <property type="entry name" value="alpha_am_amid"/>
    <property type="match status" value="1"/>
</dbReference>
<feature type="region of interest" description="Disordered" evidence="18">
    <location>
        <begin position="188"/>
        <end position="216"/>
    </location>
</feature>
<evidence type="ECO:0000256" key="18">
    <source>
        <dbReference type="SAM" id="MobiDB-lite"/>
    </source>
</evidence>
<dbReference type="InterPro" id="IPR014397">
    <property type="entry name" value="Lys2"/>
</dbReference>
<keyword evidence="10" id="KW-0521">NADP</keyword>
<dbReference type="UniPathway" id="UPA00033">
    <property type="reaction ID" value="UER00032"/>
</dbReference>
<evidence type="ECO:0000256" key="1">
    <source>
        <dbReference type="ARBA" id="ARBA00001957"/>
    </source>
</evidence>
<dbReference type="PANTHER" id="PTHR44845">
    <property type="entry name" value="CARRIER DOMAIN-CONTAINING PROTEIN"/>
    <property type="match status" value="1"/>
</dbReference>
<evidence type="ECO:0000256" key="13">
    <source>
        <dbReference type="ARBA" id="ARBA00031335"/>
    </source>
</evidence>
<keyword evidence="9" id="KW-0028">Amino-acid biosynthesis</keyword>
<dbReference type="GO" id="GO:0004043">
    <property type="term" value="F:L-aminoadipate-semialdehyde dehydrogenase [NAD(P)+] activity"/>
    <property type="evidence" value="ECO:0007669"/>
    <property type="project" value="UniProtKB-EC"/>
</dbReference>
<dbReference type="InterPro" id="IPR009081">
    <property type="entry name" value="PP-bd_ACP"/>
</dbReference>
<dbReference type="PANTHER" id="PTHR44845:SF1">
    <property type="entry name" value="L-2-AMINOADIPATE REDUCTASE"/>
    <property type="match status" value="1"/>
</dbReference>
<dbReference type="EMBL" id="VXIT01000002">
    <property type="protein sequence ID" value="KAA6414601.1"/>
    <property type="molecule type" value="Genomic_DNA"/>
</dbReference>
<feature type="domain" description="Carrier" evidence="19">
    <location>
        <begin position="636"/>
        <end position="715"/>
    </location>
</feature>
<evidence type="ECO:0000256" key="12">
    <source>
        <dbReference type="ARBA" id="ARBA00023154"/>
    </source>
</evidence>
<evidence type="ECO:0000256" key="8">
    <source>
        <dbReference type="ARBA" id="ARBA00022553"/>
    </source>
</evidence>
<feature type="region of interest" description="Disordered" evidence="18">
    <location>
        <begin position="1178"/>
        <end position="1201"/>
    </location>
</feature>
<dbReference type="InterPro" id="IPR045851">
    <property type="entry name" value="AMP-bd_C_sf"/>
</dbReference>
<dbReference type="Proteomes" id="UP000324767">
    <property type="component" value="Unassembled WGS sequence"/>
</dbReference>
<dbReference type="Pfam" id="PF00550">
    <property type="entry name" value="PP-binding"/>
    <property type="match status" value="1"/>
</dbReference>
<evidence type="ECO:0000256" key="3">
    <source>
        <dbReference type="ARBA" id="ARBA00004827"/>
    </source>
</evidence>
<evidence type="ECO:0000256" key="10">
    <source>
        <dbReference type="ARBA" id="ARBA00022857"/>
    </source>
</evidence>
<name>A0A5M8PXY6_9LECA</name>
<evidence type="ECO:0000313" key="21">
    <source>
        <dbReference type="Proteomes" id="UP000324767"/>
    </source>
</evidence>
<dbReference type="InterPro" id="IPR010080">
    <property type="entry name" value="Thioester_reductase-like_dom"/>
</dbReference>
<dbReference type="InterPro" id="IPR013120">
    <property type="entry name" value="FAR_NAD-bd"/>
</dbReference>
<keyword evidence="7" id="KW-0596">Phosphopantetheine</keyword>
<dbReference type="PROSITE" id="PS50075">
    <property type="entry name" value="CARRIER"/>
    <property type="match status" value="1"/>
</dbReference>
<dbReference type="InterPro" id="IPR020845">
    <property type="entry name" value="AMP-binding_CS"/>
</dbReference>
<evidence type="ECO:0000256" key="6">
    <source>
        <dbReference type="ARBA" id="ARBA00013073"/>
    </source>
</evidence>
<evidence type="ECO:0000256" key="2">
    <source>
        <dbReference type="ARBA" id="ARBA00003499"/>
    </source>
</evidence>
<dbReference type="InterPro" id="IPR010071">
    <property type="entry name" value="AA_adenyl_dom"/>
</dbReference>
<evidence type="ECO:0000256" key="16">
    <source>
        <dbReference type="ARBA" id="ARBA00048414"/>
    </source>
</evidence>
<evidence type="ECO:0000313" key="20">
    <source>
        <dbReference type="EMBL" id="KAA6414601.1"/>
    </source>
</evidence>
<comment type="caution">
    <text evidence="20">The sequence shown here is derived from an EMBL/GenBank/DDBJ whole genome shotgun (WGS) entry which is preliminary data.</text>
</comment>
<keyword evidence="12" id="KW-0457">Lysine biosynthesis</keyword>
<dbReference type="Gene3D" id="3.40.50.12780">
    <property type="entry name" value="N-terminal domain of ligase-like"/>
    <property type="match status" value="1"/>
</dbReference>
<comment type="cofactor">
    <cofactor evidence="1">
        <name>pantetheine 4'-phosphate</name>
        <dbReference type="ChEBI" id="CHEBI:47942"/>
    </cofactor>
</comment>
<evidence type="ECO:0000256" key="17">
    <source>
        <dbReference type="ARBA" id="ARBA00049537"/>
    </source>
</evidence>
<dbReference type="Pfam" id="PF07993">
    <property type="entry name" value="NAD_binding_4"/>
    <property type="match status" value="1"/>
</dbReference>
<dbReference type="Gene3D" id="3.30.300.30">
    <property type="match status" value="1"/>
</dbReference>
<dbReference type="CDD" id="cd05235">
    <property type="entry name" value="SDR_e1"/>
    <property type="match status" value="1"/>
</dbReference>
<comment type="similarity">
    <text evidence="4">Belongs to the ATP-dependent AMP-binding enzyme family.</text>
</comment>
<comment type="catalytic activity">
    <reaction evidence="17">
        <text>(S)-2-amino-6-oxohexanoate + NADP(+) + H2O = L-2-aminoadipate + NADPH + 2 H(+)</text>
        <dbReference type="Rhea" id="RHEA:12304"/>
        <dbReference type="ChEBI" id="CHEBI:15377"/>
        <dbReference type="ChEBI" id="CHEBI:15378"/>
        <dbReference type="ChEBI" id="CHEBI:57783"/>
        <dbReference type="ChEBI" id="CHEBI:58321"/>
        <dbReference type="ChEBI" id="CHEBI:58349"/>
        <dbReference type="ChEBI" id="CHEBI:58672"/>
        <dbReference type="EC" id="1.2.1.31"/>
    </reaction>
</comment>
<evidence type="ECO:0000256" key="11">
    <source>
        <dbReference type="ARBA" id="ARBA00023002"/>
    </source>
</evidence>
<dbReference type="SUPFAM" id="SSF51735">
    <property type="entry name" value="NAD(P)-binding Rossmann-fold domains"/>
    <property type="match status" value="1"/>
</dbReference>
<dbReference type="Gene3D" id="3.40.50.720">
    <property type="entry name" value="NAD(P)-binding Rossmann-like Domain"/>
    <property type="match status" value="1"/>
</dbReference>
<dbReference type="InterPro" id="IPR036291">
    <property type="entry name" value="NAD(P)-bd_dom_sf"/>
</dbReference>
<dbReference type="PIRSF" id="PIRSF001617">
    <property type="entry name" value="Alpha-AR"/>
    <property type="match status" value="1"/>
</dbReference>
<proteinExistence type="inferred from homology"/>
<dbReference type="NCBIfam" id="TIGR01746">
    <property type="entry name" value="Thioester-redct"/>
    <property type="match status" value="1"/>
</dbReference>
<dbReference type="PROSITE" id="PS00455">
    <property type="entry name" value="AMP_BINDING"/>
    <property type="match status" value="1"/>
</dbReference>
<dbReference type="OrthoDB" id="329835at2759"/>
<dbReference type="InterPro" id="IPR036736">
    <property type="entry name" value="ACP-like_sf"/>
</dbReference>
<evidence type="ECO:0000256" key="4">
    <source>
        <dbReference type="ARBA" id="ARBA00006432"/>
    </source>
</evidence>
<gene>
    <name evidence="20" type="ORF">FRX48_01351</name>
</gene>
<dbReference type="SUPFAM" id="SSF47336">
    <property type="entry name" value="ACP-like"/>
    <property type="match status" value="1"/>
</dbReference>
<keyword evidence="11" id="KW-0560">Oxidoreductase</keyword>
<dbReference type="InterPro" id="IPR000873">
    <property type="entry name" value="AMP-dep_synth/lig_dom"/>
</dbReference>
<evidence type="ECO:0000259" key="19">
    <source>
        <dbReference type="PROSITE" id="PS50075"/>
    </source>
</evidence>
<comment type="catalytic activity">
    <reaction evidence="16">
        <text>(S)-2-amino-6-oxohexanoate + NAD(+) + H2O = L-2-aminoadipate + NADH + 2 H(+)</text>
        <dbReference type="Rhea" id="RHEA:12308"/>
        <dbReference type="ChEBI" id="CHEBI:15377"/>
        <dbReference type="ChEBI" id="CHEBI:15378"/>
        <dbReference type="ChEBI" id="CHEBI:57540"/>
        <dbReference type="ChEBI" id="CHEBI:57945"/>
        <dbReference type="ChEBI" id="CHEBI:58321"/>
        <dbReference type="ChEBI" id="CHEBI:58672"/>
        <dbReference type="EC" id="1.2.1.31"/>
    </reaction>
</comment>
<reference evidence="20 21" key="1">
    <citation type="submission" date="2019-09" db="EMBL/GenBank/DDBJ databases">
        <title>The hologenome of the rock-dwelling lichen Lasallia pustulata.</title>
        <authorList>
            <person name="Greshake Tzovaras B."/>
            <person name="Segers F."/>
            <person name="Bicker A."/>
            <person name="Dal Grande F."/>
            <person name="Otte J."/>
            <person name="Hankeln T."/>
            <person name="Schmitt I."/>
            <person name="Ebersberger I."/>
        </authorList>
    </citation>
    <scope>NUCLEOTIDE SEQUENCE [LARGE SCALE GENOMIC DNA]</scope>
    <source>
        <strain evidence="20">A1-1</strain>
    </source>
</reference>
<keyword evidence="8" id="KW-0597">Phosphoprotein</keyword>
<dbReference type="EC" id="1.2.1.95" evidence="5"/>
<protein>
    <recommendedName>
        <fullName evidence="14">Alpha-aminoadipate reductase</fullName>
        <ecNumber evidence="6">1.2.1.31</ecNumber>
        <ecNumber evidence="5">1.2.1.95</ecNumber>
    </recommendedName>
    <alternativeName>
        <fullName evidence="13">L-aminoadipate-semialdehyde dehydrogenase</fullName>
    </alternativeName>
</protein>
<dbReference type="NCBIfam" id="TIGR01733">
    <property type="entry name" value="AA-adenyl-dom"/>
    <property type="match status" value="1"/>
</dbReference>
<evidence type="ECO:0000256" key="15">
    <source>
        <dbReference type="ARBA" id="ARBA00048260"/>
    </source>
</evidence>
<comment type="function">
    <text evidence="2">Catalyzes the activation of alpha-aminoadipate by ATP-dependent adenylation and the reduction of activated alpha-aminoadipate by NADPH. The activated alpha-aminoadipate is bound to the phosphopantheinyl group of the enzyme itself before it is reduced to (S)-2-amino-6-oxohexanoate.</text>
</comment>
<dbReference type="EC" id="1.2.1.31" evidence="6"/>
<dbReference type="InterPro" id="IPR042099">
    <property type="entry name" value="ANL_N_sf"/>
</dbReference>
<organism evidence="20 21">
    <name type="scientific">Lasallia pustulata</name>
    <dbReference type="NCBI Taxonomy" id="136370"/>
    <lineage>
        <taxon>Eukaryota</taxon>
        <taxon>Fungi</taxon>
        <taxon>Dikarya</taxon>
        <taxon>Ascomycota</taxon>
        <taxon>Pezizomycotina</taxon>
        <taxon>Lecanoromycetes</taxon>
        <taxon>OSLEUM clade</taxon>
        <taxon>Umbilicariomycetidae</taxon>
        <taxon>Umbilicariales</taxon>
        <taxon>Umbilicariaceae</taxon>
        <taxon>Lasallia</taxon>
    </lineage>
</organism>
<dbReference type="Pfam" id="PF00501">
    <property type="entry name" value="AMP-binding"/>
    <property type="match status" value="1"/>
</dbReference>
<dbReference type="GO" id="GO:0019878">
    <property type="term" value="P:lysine biosynthetic process via aminoadipic acid"/>
    <property type="evidence" value="ECO:0007669"/>
    <property type="project" value="UniProtKB-UniPathway"/>
</dbReference>
<comment type="catalytic activity">
    <reaction evidence="15">
        <text>(S)-2-amino-6-oxohexanoate + AMP + diphosphate + NADP(+) = L-2-aminoadipate + ATP + NADPH + H(+)</text>
        <dbReference type="Rhea" id="RHEA:46936"/>
        <dbReference type="ChEBI" id="CHEBI:15378"/>
        <dbReference type="ChEBI" id="CHEBI:30616"/>
        <dbReference type="ChEBI" id="CHEBI:33019"/>
        <dbReference type="ChEBI" id="CHEBI:57783"/>
        <dbReference type="ChEBI" id="CHEBI:58321"/>
        <dbReference type="ChEBI" id="CHEBI:58349"/>
        <dbReference type="ChEBI" id="CHEBI:58672"/>
        <dbReference type="ChEBI" id="CHEBI:456215"/>
        <dbReference type="EC" id="1.2.1.95"/>
    </reaction>
</comment>
<comment type="pathway">
    <text evidence="3">Amino-acid biosynthesis; L-lysine biosynthesis via AAA pathway; L-lysine from L-alpha-aminoadipate (fungal route): step 1/3.</text>
</comment>
<evidence type="ECO:0000256" key="9">
    <source>
        <dbReference type="ARBA" id="ARBA00022605"/>
    </source>
</evidence>
<feature type="compositionally biased region" description="Polar residues" evidence="18">
    <location>
        <begin position="204"/>
        <end position="214"/>
    </location>
</feature>
<evidence type="ECO:0000256" key="5">
    <source>
        <dbReference type="ARBA" id="ARBA00012913"/>
    </source>
</evidence>
<evidence type="ECO:0000256" key="7">
    <source>
        <dbReference type="ARBA" id="ARBA00022450"/>
    </source>
</evidence>
<sequence length="1201" mass="132613">MSSNGDSRAELPDPTVDLHWSEFRGAIHDIFAANAERHPERLCVAETSSESSPRREFTYRQIHEGSSLLAHHLVTNGIQRGDVVMVYAYRGVDLVVAVMGVLKAGATFSVIDPAYPPDRQIIYLEVAQPRALVIIEKATIEAGELSSKVRSFIQEHLQLKTEVPGLRIDNNGNLHGGIFEGHDIFDSQRSQASTSPGVLVGPDSNPTLSFTSGSEGRPKGVLGRHFSLAYYFPWMAKRFDLSENDRFTMLSGIAHDPIQRDIFTPLFLGAHMLVPSKEDIQHERLAEWMREHGATVTHLTPAMGQILVGGATTEFSALHHAFFVGDILTKRDCNLLRNLAPNVNIINMYGTTETQRAVSYYELPSRSRDPNYMAQMGDVIPAGKGMLDVQLLVVNQADKSKLCTVGEVGEIYVRAGGLAEGYLGDKKLNDMKFVQNWFVDPQKWVDLDRKKAEGESKKEDWRELYKGPRDRLYRTGDLGRYTARGDVECTGRADDQVKIRGFRIELGEINKHLSGHELIRDCITLVRRDKDEEQTLVSYVVPEFKRWPEWLESKGLQEGPTDQSMVSMLKRFRPLRDAVREHLKGKVPSYAVPTVFVPLNKLPLNPNGKVDKPALPFPDIAEFAAAAPRKSSMAWNSLSGTERLVAQLWGNLIPGCNARAIGPSDSFFDLGGHSILAQQMLFTTKRKLNGVQISMASLFRDPTLRGFAAEIDRIRNPGLVSAGADGQLRQANGHVNGQKHDDEDYAGDARRLVQGMPKTFPSVQTLSAETRTVFLTGATGFLGAYILRDLLERQFPALKVIAHVRAKSSEAAFERVRQSCRAYGVWSDAWTPRLTCVSGNLGDSQLGITAEVWRELLTTVDIVIHNGAQVHWVYPYSKLKPANVQGTLDALQLCASGKPKQFAFVSSTSVLDTEDYVKLSEQSVKSGGNGVSEADDLEGSSTGLGTGYGQSKWVSEYLVREAGRRGLRGTIVRPGYVLGDSRTGVTNTDDFLIRLLKGCLQLSSRPHITNTVNMVPVDHVARVVVASAFHPPVSPLGVAQVTSHPRLRFHEYLATLQQYGYDVPEVDYPTWRSSLEKYVSADEEPSQGQHALMPLYHFVTGDLPATTIAPELDDANAVAALRADADWTGEDVSGGAAVMKETMGLYLSYLVAVGFLPAPEGGQGRLLPENLTITSDRVSQDKPAWLSPHTNISPHPHREPR</sequence>